<dbReference type="RefSeq" id="WP_380758556.1">
    <property type="nucleotide sequence ID" value="NZ_JBHSRF010000052.1"/>
</dbReference>
<dbReference type="Gene3D" id="1.10.1240.100">
    <property type="match status" value="2"/>
</dbReference>
<dbReference type="PROSITE" id="PS50075">
    <property type="entry name" value="CARRIER"/>
    <property type="match status" value="1"/>
</dbReference>
<evidence type="ECO:0000256" key="2">
    <source>
        <dbReference type="ARBA" id="ARBA00022553"/>
    </source>
</evidence>
<keyword evidence="1" id="KW-0596">Phosphopantetheine</keyword>
<dbReference type="InterPro" id="IPR036291">
    <property type="entry name" value="NAD(P)-bd_dom_sf"/>
</dbReference>
<comment type="caution">
    <text evidence="7">The sequence shown here is derived from an EMBL/GenBank/DDBJ whole genome shotgun (WGS) entry which is preliminary data.</text>
</comment>
<dbReference type="SMART" id="SM00823">
    <property type="entry name" value="PKS_PP"/>
    <property type="match status" value="1"/>
</dbReference>
<dbReference type="InterPro" id="IPR006162">
    <property type="entry name" value="Ppantetheine_attach_site"/>
</dbReference>
<dbReference type="PANTHER" id="PTHR43775">
    <property type="entry name" value="FATTY ACID SYNTHASE"/>
    <property type="match status" value="1"/>
</dbReference>
<protein>
    <submittedName>
        <fullName evidence="7">SDR family oxidoreductase</fullName>
    </submittedName>
</protein>
<dbReference type="CDD" id="cd00833">
    <property type="entry name" value="PKS"/>
    <property type="match status" value="1"/>
</dbReference>
<dbReference type="InterPro" id="IPR020806">
    <property type="entry name" value="PKS_PP-bd"/>
</dbReference>
<dbReference type="PROSITE" id="PS00012">
    <property type="entry name" value="PHOSPHOPANTETHEINE"/>
    <property type="match status" value="1"/>
</dbReference>
<dbReference type="Gene3D" id="3.40.50.720">
    <property type="entry name" value="NAD(P)-binding Rossmann-like Domain"/>
    <property type="match status" value="1"/>
</dbReference>
<dbReference type="InterPro" id="IPR032821">
    <property type="entry name" value="PKS_assoc"/>
</dbReference>
<evidence type="ECO:0000313" key="7">
    <source>
        <dbReference type="EMBL" id="MFC6084947.1"/>
    </source>
</evidence>
<dbReference type="Pfam" id="PF16197">
    <property type="entry name" value="KAsynt_C_assoc"/>
    <property type="match status" value="1"/>
</dbReference>
<dbReference type="InterPro" id="IPR036736">
    <property type="entry name" value="ACP-like_sf"/>
</dbReference>
<dbReference type="SUPFAM" id="SSF47336">
    <property type="entry name" value="ACP-like"/>
    <property type="match status" value="1"/>
</dbReference>
<feature type="domain" description="Ketosynthase family 3 (KS3)" evidence="6">
    <location>
        <begin position="10"/>
        <end position="443"/>
    </location>
</feature>
<evidence type="ECO:0000259" key="5">
    <source>
        <dbReference type="PROSITE" id="PS50075"/>
    </source>
</evidence>
<keyword evidence="3" id="KW-0808">Transferase</keyword>
<dbReference type="InterPro" id="IPR009081">
    <property type="entry name" value="PP-bd_ACP"/>
</dbReference>
<dbReference type="InterPro" id="IPR016039">
    <property type="entry name" value="Thiolase-like"/>
</dbReference>
<accession>A0ABW1NQE6</accession>
<dbReference type="Gene3D" id="3.40.47.10">
    <property type="match status" value="2"/>
</dbReference>
<reference evidence="8" key="1">
    <citation type="journal article" date="2019" name="Int. J. Syst. Evol. Microbiol.">
        <title>The Global Catalogue of Microorganisms (GCM) 10K type strain sequencing project: providing services to taxonomists for standard genome sequencing and annotation.</title>
        <authorList>
            <consortium name="The Broad Institute Genomics Platform"/>
            <consortium name="The Broad Institute Genome Sequencing Center for Infectious Disease"/>
            <person name="Wu L."/>
            <person name="Ma J."/>
        </authorList>
    </citation>
    <scope>NUCLEOTIDE SEQUENCE [LARGE SCALE GENOMIC DNA]</scope>
    <source>
        <strain evidence="8">JCM 30346</strain>
    </source>
</reference>
<keyword evidence="2" id="KW-0597">Phosphoprotein</keyword>
<name>A0ABW1NQE6_9ACTN</name>
<sequence>MNQPDDAETGAAVAVIGMAGRFPGATDVHGLWDALRAGRPGLRRATDEELRAAGVGDDQLADPRYVRVTAPVDDVALFDAPFFGLTPGEAEATDPQYRLFLECCWEALEAAGYRPDRMPGSTGVFGGCGFSHYLQQNLLTRPDLTGSLRKLQFAAGNDRDALTTMVSYKLGLRGPSLGVQSFCSTSLSAVHLAVQSLLTYESDVALAGGASIDLPQPAGYRYEEGGIVSPDGTVRSFDAAANGTVVANAVGVVALKRLDDALRDGDQIHAVVLASAMNNDGRGKAGYSAPGTTGQAAVIEDAIRLSGVDPADIGYIECHATGTMLGDSVELSAMRQAFAAIEQERPPAGPRPVTVLGSLKPTHGHMDRASGVAGLIRACLTLRHGVLPGTPHYRTPNAALAEAGGRFSVLTEQRPWPRDGRPRHAGVSSFGLGGTNVHVVLREPPEPAPRPAGPGPYLLAWSARDEDAVAAVARRLHAHLSAHPGLDLGDVAYTLQQSRTGFAVRAHVVCADRDAALAALADPARWSTGTAERRNPPVRLDLPDPGPASARAWKELADAIPGLAHAGGPAALVRLLAAAGLRIAELTGPAHRRDELADLPLAEPGAPAGPALSLTPPDRGAAAWLLHRLGDLWLSGVDWDWAALSDGHRRRVALPTYPFHRRRYWIEPGRPAATTAVTGEPDLARHGEVADWFYQPVWRGRPLFAEASAQRLCELGPWLVQGDGPLGEAVAARLRAAGAQVWTVRPGPAFGGSVADGFTVRVDDHGDHERLLEALGAPPRTVLWGPGPGGPVPAGAGAHERAAAFDQAQRHGFHGARALAAALLRRPAAEPPRMLLLSRLAQHVAGDDLCRPEDATLGGLALVLNQEHTGIRCRHVDLDVPWDAPPSDQAVSDLLAEASEGGDPQVAHRDGGRWVRDYEQLPVPPVARDAVRHGLPDGAVVLITGGLGEVGFAIAEHLARTVRARLVLTAASALPPREEWQAWLRRPDVDERVRRGLRNVLALEQAGAEVLALTADAADPARMREVVAAAEERFGRLDAVVHGAGVSHQDHFDTAVAMTAAQAAAHFRPKVHGFLALQEALGDRAPHRLTLSSLAAVLGGLGFAAYAGANAALDAYALAARQAGAGRWLSVDWEAWRTRAEAHLAPGTTIAAYAMTVAEGVEVFDRAWSLIPRLGRLVTSSGPLAARQAQWTASAPAAPAPERAPAPRHPRPDLTTPFMPPATPLQRRLARVWSEVLGVEGIGLDDVFFELGGHSLLATQLTGQVQRELGVPVSVMTVLHHPTLRRYAAELGPVAGDQPTT</sequence>
<dbReference type="InterPro" id="IPR013968">
    <property type="entry name" value="PKS_KR"/>
</dbReference>
<dbReference type="Pfam" id="PF00550">
    <property type="entry name" value="PP-binding"/>
    <property type="match status" value="1"/>
</dbReference>
<proteinExistence type="predicted"/>
<feature type="region of interest" description="Disordered" evidence="4">
    <location>
        <begin position="1189"/>
        <end position="1218"/>
    </location>
</feature>
<evidence type="ECO:0000256" key="1">
    <source>
        <dbReference type="ARBA" id="ARBA00022450"/>
    </source>
</evidence>
<evidence type="ECO:0000256" key="4">
    <source>
        <dbReference type="SAM" id="MobiDB-lite"/>
    </source>
</evidence>
<organism evidence="7 8">
    <name type="scientific">Sphaerisporangium aureirubrum</name>
    <dbReference type="NCBI Taxonomy" id="1544736"/>
    <lineage>
        <taxon>Bacteria</taxon>
        <taxon>Bacillati</taxon>
        <taxon>Actinomycetota</taxon>
        <taxon>Actinomycetes</taxon>
        <taxon>Streptosporangiales</taxon>
        <taxon>Streptosporangiaceae</taxon>
        <taxon>Sphaerisporangium</taxon>
    </lineage>
</organism>
<dbReference type="InterPro" id="IPR014031">
    <property type="entry name" value="Ketoacyl_synth_C"/>
</dbReference>
<evidence type="ECO:0000256" key="3">
    <source>
        <dbReference type="ARBA" id="ARBA00022679"/>
    </source>
</evidence>
<dbReference type="Pfam" id="PF08659">
    <property type="entry name" value="KR"/>
    <property type="match status" value="1"/>
</dbReference>
<dbReference type="PANTHER" id="PTHR43775:SF37">
    <property type="entry name" value="SI:DKEY-61P9.11"/>
    <property type="match status" value="1"/>
</dbReference>
<dbReference type="SUPFAM" id="SSF53901">
    <property type="entry name" value="Thiolase-like"/>
    <property type="match status" value="1"/>
</dbReference>
<evidence type="ECO:0000259" key="6">
    <source>
        <dbReference type="PROSITE" id="PS52004"/>
    </source>
</evidence>
<feature type="domain" description="Carrier" evidence="5">
    <location>
        <begin position="1220"/>
        <end position="1295"/>
    </location>
</feature>
<dbReference type="InterPro" id="IPR014030">
    <property type="entry name" value="Ketoacyl_synth_N"/>
</dbReference>
<dbReference type="Gene3D" id="3.40.50.1820">
    <property type="entry name" value="alpha/beta hydrolase"/>
    <property type="match status" value="1"/>
</dbReference>
<dbReference type="Pfam" id="PF00109">
    <property type="entry name" value="ketoacyl-synt"/>
    <property type="match status" value="1"/>
</dbReference>
<dbReference type="PROSITE" id="PS52004">
    <property type="entry name" value="KS3_2"/>
    <property type="match status" value="1"/>
</dbReference>
<dbReference type="Proteomes" id="UP001596137">
    <property type="component" value="Unassembled WGS sequence"/>
</dbReference>
<dbReference type="InterPro" id="IPR020841">
    <property type="entry name" value="PKS_Beta-ketoAc_synthase_dom"/>
</dbReference>
<dbReference type="InterPro" id="IPR029058">
    <property type="entry name" value="AB_hydrolase_fold"/>
</dbReference>
<dbReference type="SMART" id="SM00825">
    <property type="entry name" value="PKS_KS"/>
    <property type="match status" value="1"/>
</dbReference>
<keyword evidence="8" id="KW-1185">Reference proteome</keyword>
<dbReference type="InterPro" id="IPR057326">
    <property type="entry name" value="KR_dom"/>
</dbReference>
<dbReference type="Pfam" id="PF02801">
    <property type="entry name" value="Ketoacyl-synt_C"/>
    <property type="match status" value="1"/>
</dbReference>
<evidence type="ECO:0000313" key="8">
    <source>
        <dbReference type="Proteomes" id="UP001596137"/>
    </source>
</evidence>
<dbReference type="SMART" id="SM00822">
    <property type="entry name" value="PKS_KR"/>
    <property type="match status" value="1"/>
</dbReference>
<dbReference type="SUPFAM" id="SSF51735">
    <property type="entry name" value="NAD(P)-binding Rossmann-fold domains"/>
    <property type="match status" value="2"/>
</dbReference>
<dbReference type="EMBL" id="JBHSRF010000052">
    <property type="protein sequence ID" value="MFC6084947.1"/>
    <property type="molecule type" value="Genomic_DNA"/>
</dbReference>
<gene>
    <name evidence="7" type="ORF">ACFP1K_27555</name>
</gene>
<dbReference type="InterPro" id="IPR050091">
    <property type="entry name" value="PKS_NRPS_Biosynth_Enz"/>
</dbReference>